<gene>
    <name evidence="4" type="ORF">SAMN05660349_03260</name>
</gene>
<dbReference type="Proteomes" id="UP000190852">
    <property type="component" value="Unassembled WGS sequence"/>
</dbReference>
<dbReference type="InterPro" id="IPR011250">
    <property type="entry name" value="OMP/PagP_B-barrel"/>
</dbReference>
<sequence length="428" mass="47866">MKDMNDKQRDQLEDIFRSKLQNFESDPDPADLDAILQRLPARKVVPLRRKWQYVAAAAAIVFLIATGTFYFYTEETLQSPLVQQARQETEVLDNQLKQEQLKTITEPVQLADGESVQEKKDRTYANKKVDRIVRLNAVVQSASQKVSTVETETDSVATEVPNNTEGVPSQPSIAAKQDSEPKPVAEKAPETRRLIADAGQPDIKRGEKTDRKWSFGLGSGSFTAGSGNTVNTYTFKNSMQADKGLMYMNAPSINSELPKTDIHHDTPITFGLAVSRRLNDRFALQTGLNFTLLSSDWKTNGTFHTKTKQKLYFLGVPMSVVYKIAEWNNFQFYTSAGAMAEINVNGIVKNTLFSEGIDLGTESEKVRMKEWLWSANAKAGVSYPVYRFVNVFVEGGVAYYFDNGSSIETIRSEKPFNAGFNVGLRLGF</sequence>
<proteinExistence type="predicted"/>
<dbReference type="EMBL" id="FUYQ01000036">
    <property type="protein sequence ID" value="SKB89947.1"/>
    <property type="molecule type" value="Genomic_DNA"/>
</dbReference>
<keyword evidence="5" id="KW-1185">Reference proteome</keyword>
<name>A0A1T5F176_9BACT</name>
<protein>
    <submittedName>
        <fullName evidence="4">Outer membrane protein beta-barrel domain-containing protein</fullName>
    </submittedName>
</protein>
<keyword evidence="2" id="KW-1133">Transmembrane helix</keyword>
<feature type="transmembrane region" description="Helical" evidence="2">
    <location>
        <begin position="51"/>
        <end position="72"/>
    </location>
</feature>
<dbReference type="SUPFAM" id="SSF56925">
    <property type="entry name" value="OMPA-like"/>
    <property type="match status" value="1"/>
</dbReference>
<feature type="compositionally biased region" description="Polar residues" evidence="1">
    <location>
        <begin position="150"/>
        <end position="172"/>
    </location>
</feature>
<keyword evidence="2" id="KW-0472">Membrane</keyword>
<evidence type="ECO:0000256" key="2">
    <source>
        <dbReference type="SAM" id="Phobius"/>
    </source>
</evidence>
<feature type="domain" description="Outer membrane protein beta-barrel" evidence="3">
    <location>
        <begin position="233"/>
        <end position="398"/>
    </location>
</feature>
<dbReference type="Pfam" id="PF13568">
    <property type="entry name" value="OMP_b-brl_2"/>
    <property type="match status" value="1"/>
</dbReference>
<evidence type="ECO:0000256" key="1">
    <source>
        <dbReference type="SAM" id="MobiDB-lite"/>
    </source>
</evidence>
<feature type="region of interest" description="Disordered" evidence="1">
    <location>
        <begin position="150"/>
        <end position="195"/>
    </location>
</feature>
<evidence type="ECO:0000259" key="3">
    <source>
        <dbReference type="Pfam" id="PF13568"/>
    </source>
</evidence>
<evidence type="ECO:0000313" key="5">
    <source>
        <dbReference type="Proteomes" id="UP000190852"/>
    </source>
</evidence>
<evidence type="ECO:0000313" key="4">
    <source>
        <dbReference type="EMBL" id="SKB89947.1"/>
    </source>
</evidence>
<feature type="compositionally biased region" description="Basic and acidic residues" evidence="1">
    <location>
        <begin position="177"/>
        <end position="195"/>
    </location>
</feature>
<keyword evidence="2" id="KW-0812">Transmembrane</keyword>
<dbReference type="AlphaFoldDB" id="A0A1T5F176"/>
<dbReference type="Gene3D" id="2.40.160.20">
    <property type="match status" value="1"/>
</dbReference>
<accession>A0A1T5F176</accession>
<reference evidence="5" key="1">
    <citation type="submission" date="2017-02" db="EMBL/GenBank/DDBJ databases">
        <authorList>
            <person name="Varghese N."/>
            <person name="Submissions S."/>
        </authorList>
    </citation>
    <scope>NUCLEOTIDE SEQUENCE [LARGE SCALE GENOMIC DNA]</scope>
    <source>
        <strain evidence="5">DSM 24967</strain>
    </source>
</reference>
<dbReference type="InterPro" id="IPR025665">
    <property type="entry name" value="Beta-barrel_OMP_2"/>
</dbReference>
<organism evidence="4 5">
    <name type="scientific">Parabacteroides chartae</name>
    <dbReference type="NCBI Taxonomy" id="1037355"/>
    <lineage>
        <taxon>Bacteria</taxon>
        <taxon>Pseudomonadati</taxon>
        <taxon>Bacteroidota</taxon>
        <taxon>Bacteroidia</taxon>
        <taxon>Bacteroidales</taxon>
        <taxon>Tannerellaceae</taxon>
        <taxon>Parabacteroides</taxon>
    </lineage>
</organism>